<evidence type="ECO:0000256" key="2">
    <source>
        <dbReference type="ARBA" id="ARBA00007171"/>
    </source>
</evidence>
<dbReference type="GO" id="GO:0051301">
    <property type="term" value="P:cell division"/>
    <property type="evidence" value="ECO:0007669"/>
    <property type="project" value="UniProtKB-KW"/>
</dbReference>
<evidence type="ECO:0000256" key="10">
    <source>
        <dbReference type="SAM" id="MobiDB-lite"/>
    </source>
</evidence>
<dbReference type="SUPFAM" id="SSF56601">
    <property type="entry name" value="beta-lactamase/transpeptidase-like"/>
    <property type="match status" value="1"/>
</dbReference>
<feature type="compositionally biased region" description="Basic and acidic residues" evidence="10">
    <location>
        <begin position="572"/>
        <end position="589"/>
    </location>
</feature>
<keyword evidence="6 9" id="KW-0378">Hydrolase</keyword>
<keyword evidence="8 9" id="KW-0046">Antibiotic resistance</keyword>
<dbReference type="InterPro" id="IPR002137">
    <property type="entry name" value="Beta-lactam_class-D_AS"/>
</dbReference>
<dbReference type="GO" id="GO:0017001">
    <property type="term" value="P:antibiotic catabolic process"/>
    <property type="evidence" value="ECO:0007669"/>
    <property type="project" value="InterPro"/>
</dbReference>
<evidence type="ECO:0000256" key="9">
    <source>
        <dbReference type="RuleBase" id="RU361140"/>
    </source>
</evidence>
<comment type="catalytic activity">
    <reaction evidence="9">
        <text>a beta-lactam + H2O = a substituted beta-amino acid</text>
        <dbReference type="Rhea" id="RHEA:20401"/>
        <dbReference type="ChEBI" id="CHEBI:15377"/>
        <dbReference type="ChEBI" id="CHEBI:35627"/>
        <dbReference type="ChEBI" id="CHEBI:140347"/>
        <dbReference type="EC" id="3.5.2.6"/>
    </reaction>
</comment>
<evidence type="ECO:0000256" key="7">
    <source>
        <dbReference type="ARBA" id="ARBA00023136"/>
    </source>
</evidence>
<feature type="domain" description="Penicillin-binding protein dimerisation" evidence="13">
    <location>
        <begin position="161"/>
        <end position="320"/>
    </location>
</feature>
<dbReference type="InterPro" id="IPR036138">
    <property type="entry name" value="PBP_dimer_sf"/>
</dbReference>
<dbReference type="Proteomes" id="UP000321386">
    <property type="component" value="Unassembled WGS sequence"/>
</dbReference>
<sequence length="682" mass="70341">MGARRRTIATTAVIALVTALGAAACTSSPPGPQDAATALAAALESGDLDGVAFTPDVSADQAEKQRTDAYDAVVEALGEDALRVSLVSAETLEDDDALADAVLRFTWSTAGSAAADSERQWTYETTARLERDDEDVWRTHWASTILAPDLTVAEDLVVSRETPQRANVLGAGGEVLVEARDVFRVGIDKTFLPAAEAGAAARGLAAALEIDPDEYAKRVESAGDKAFVEAIVIRREDSYYDVPALRKLPGVNAIDDSLPLAPTRTFARPILGTVGTATAEIIEKSGGAIQAGDLTGLSGLQRQFDEQLRGRPGLRIDARGIEGSGSEGQARTLFTVPAVDGEPLQLTLDSLVQQSAENVLASVGPASAIVAIRPSTGEVLAAASGPGSQGLSTATLGQYAPGSTFKVVSALALLRAGLTPDSSVTCTDGITVDGRRFDNFPDYPAAALGDIPLRTAFANSCNTAFIGLRDETPQDAVVDAAGSLGLLPTQSLGFASFVGAVPSDSDGTDHAATMIGQGRVLASPLGMATVAASVAAGRTVTPHLVEPGSSSADDATDDSTSSAQASDDESDESSKDAETTDEPRPHVDLTSDEGAALRSLMRAVVTDGGAGFLRDLPGEVMAKTGTAQFGETDDLRNHVWMIAIQGDLAVAVFVDEGEYGSTTAGPLLTRFLESPVVAALTD</sequence>
<feature type="chain" id="PRO_5038611134" description="Beta-lactamase" evidence="11">
    <location>
        <begin position="25"/>
        <end position="682"/>
    </location>
</feature>
<accession>A0A510UT19</accession>
<evidence type="ECO:0000259" key="13">
    <source>
        <dbReference type="Pfam" id="PF03717"/>
    </source>
</evidence>
<dbReference type="InterPro" id="IPR001460">
    <property type="entry name" value="PCN-bd_Tpept"/>
</dbReference>
<proteinExistence type="inferred from homology"/>
<dbReference type="GO" id="GO:0008658">
    <property type="term" value="F:penicillin binding"/>
    <property type="evidence" value="ECO:0007669"/>
    <property type="project" value="InterPro"/>
</dbReference>
<dbReference type="InterPro" id="IPR050515">
    <property type="entry name" value="Beta-lactam/transpept"/>
</dbReference>
<comment type="caution">
    <text evidence="15">The sequence shown here is derived from an EMBL/GenBank/DDBJ whole genome shotgun (WGS) entry which is preliminary data.</text>
</comment>
<evidence type="ECO:0000256" key="5">
    <source>
        <dbReference type="ARBA" id="ARBA00022729"/>
    </source>
</evidence>
<keyword evidence="15" id="KW-0132">Cell division</keyword>
<protein>
    <recommendedName>
        <fullName evidence="4 9">Beta-lactamase</fullName>
        <ecNumber evidence="4 9">3.5.2.6</ecNumber>
    </recommendedName>
</protein>
<organism evidence="15 16">
    <name type="scientific">Cellulomonas persica</name>
    <dbReference type="NCBI Taxonomy" id="76861"/>
    <lineage>
        <taxon>Bacteria</taxon>
        <taxon>Bacillati</taxon>
        <taxon>Actinomycetota</taxon>
        <taxon>Actinomycetes</taxon>
        <taxon>Micrococcales</taxon>
        <taxon>Cellulomonadaceae</taxon>
        <taxon>Cellulomonas</taxon>
    </lineage>
</organism>
<comment type="similarity">
    <text evidence="3 9">Belongs to the class-D beta-lactamase family.</text>
</comment>
<dbReference type="PROSITE" id="PS00337">
    <property type="entry name" value="BETA_LACTAMASE_D"/>
    <property type="match status" value="1"/>
</dbReference>
<comment type="similarity">
    <text evidence="2">Belongs to the transpeptidase family.</text>
</comment>
<dbReference type="OrthoDB" id="5241017at2"/>
<evidence type="ECO:0000313" key="15">
    <source>
        <dbReference type="EMBL" id="GEK17616.1"/>
    </source>
</evidence>
<gene>
    <name evidence="15" type="ORF">CPE01_13490</name>
</gene>
<dbReference type="GO" id="GO:0071555">
    <property type="term" value="P:cell wall organization"/>
    <property type="evidence" value="ECO:0007669"/>
    <property type="project" value="TreeGrafter"/>
</dbReference>
<evidence type="ECO:0000256" key="8">
    <source>
        <dbReference type="ARBA" id="ARBA00023251"/>
    </source>
</evidence>
<dbReference type="InterPro" id="IPR012338">
    <property type="entry name" value="Beta-lactam/transpept-like"/>
</dbReference>
<dbReference type="GO" id="GO:0046677">
    <property type="term" value="P:response to antibiotic"/>
    <property type="evidence" value="ECO:0007669"/>
    <property type="project" value="UniProtKB-UniRule"/>
</dbReference>
<dbReference type="PROSITE" id="PS51257">
    <property type="entry name" value="PROKAR_LIPOPROTEIN"/>
    <property type="match status" value="1"/>
</dbReference>
<evidence type="ECO:0000256" key="1">
    <source>
        <dbReference type="ARBA" id="ARBA00004370"/>
    </source>
</evidence>
<dbReference type="EMBL" id="BJUA01000005">
    <property type="protein sequence ID" value="GEK17616.1"/>
    <property type="molecule type" value="Genomic_DNA"/>
</dbReference>
<keyword evidence="7" id="KW-0472">Membrane</keyword>
<keyword evidence="5 11" id="KW-0732">Signal</keyword>
<evidence type="ECO:0000259" key="14">
    <source>
        <dbReference type="Pfam" id="PF05223"/>
    </source>
</evidence>
<evidence type="ECO:0000259" key="12">
    <source>
        <dbReference type="Pfam" id="PF00905"/>
    </source>
</evidence>
<dbReference type="GO" id="GO:0008800">
    <property type="term" value="F:beta-lactamase activity"/>
    <property type="evidence" value="ECO:0007669"/>
    <property type="project" value="UniProtKB-UniRule"/>
</dbReference>
<feature type="compositionally biased region" description="Low complexity" evidence="10">
    <location>
        <begin position="549"/>
        <end position="565"/>
    </location>
</feature>
<keyword evidence="15" id="KW-0131">Cell cycle</keyword>
<name>A0A510UT19_9CELL</name>
<dbReference type="InterPro" id="IPR007887">
    <property type="entry name" value="MecA_N"/>
</dbReference>
<dbReference type="EC" id="3.5.2.6" evidence="4 9"/>
<evidence type="ECO:0000256" key="11">
    <source>
        <dbReference type="SAM" id="SignalP"/>
    </source>
</evidence>
<dbReference type="AlphaFoldDB" id="A0A510UT19"/>
<dbReference type="InterPro" id="IPR005311">
    <property type="entry name" value="PBP_dimer"/>
</dbReference>
<evidence type="ECO:0000256" key="6">
    <source>
        <dbReference type="ARBA" id="ARBA00022801"/>
    </source>
</evidence>
<evidence type="ECO:0000256" key="3">
    <source>
        <dbReference type="ARBA" id="ARBA00007898"/>
    </source>
</evidence>
<dbReference type="PANTHER" id="PTHR30627:SF24">
    <property type="entry name" value="PENICILLIN-BINDING PROTEIN 4B"/>
    <property type="match status" value="1"/>
</dbReference>
<evidence type="ECO:0000313" key="16">
    <source>
        <dbReference type="Proteomes" id="UP000321386"/>
    </source>
</evidence>
<evidence type="ECO:0000256" key="4">
    <source>
        <dbReference type="ARBA" id="ARBA00012865"/>
    </source>
</evidence>
<feature type="domain" description="Penicillin-binding protein transpeptidase" evidence="12">
    <location>
        <begin position="368"/>
        <end position="672"/>
    </location>
</feature>
<keyword evidence="16" id="KW-1185">Reference proteome</keyword>
<dbReference type="Pfam" id="PF00905">
    <property type="entry name" value="Transpeptidase"/>
    <property type="match status" value="1"/>
</dbReference>
<feature type="domain" description="NTF2-like N-terminal transpeptidase" evidence="14">
    <location>
        <begin position="32"/>
        <end position="151"/>
    </location>
</feature>
<comment type="subcellular location">
    <subcellularLocation>
        <location evidence="1">Membrane</location>
    </subcellularLocation>
</comment>
<dbReference type="SUPFAM" id="SSF56519">
    <property type="entry name" value="Penicillin binding protein dimerisation domain"/>
    <property type="match status" value="1"/>
</dbReference>
<dbReference type="Pfam" id="PF03717">
    <property type="entry name" value="PBP_dimer"/>
    <property type="match status" value="1"/>
</dbReference>
<feature type="region of interest" description="Disordered" evidence="10">
    <location>
        <begin position="542"/>
        <end position="592"/>
    </location>
</feature>
<feature type="signal peptide" evidence="11">
    <location>
        <begin position="1"/>
        <end position="24"/>
    </location>
</feature>
<dbReference type="Gene3D" id="3.90.1310.10">
    <property type="entry name" value="Penicillin-binding protein 2a (Domain 2)"/>
    <property type="match status" value="1"/>
</dbReference>
<dbReference type="Pfam" id="PF05223">
    <property type="entry name" value="MecA_N"/>
    <property type="match status" value="1"/>
</dbReference>
<dbReference type="GO" id="GO:0005886">
    <property type="term" value="C:plasma membrane"/>
    <property type="evidence" value="ECO:0007669"/>
    <property type="project" value="TreeGrafter"/>
</dbReference>
<dbReference type="PANTHER" id="PTHR30627">
    <property type="entry name" value="PEPTIDOGLYCAN D,D-TRANSPEPTIDASE"/>
    <property type="match status" value="1"/>
</dbReference>
<dbReference type="Gene3D" id="3.40.710.10">
    <property type="entry name" value="DD-peptidase/beta-lactamase superfamily"/>
    <property type="match status" value="1"/>
</dbReference>
<dbReference type="GO" id="GO:0071972">
    <property type="term" value="F:peptidoglycan L,D-transpeptidase activity"/>
    <property type="evidence" value="ECO:0007669"/>
    <property type="project" value="TreeGrafter"/>
</dbReference>
<reference evidence="15 16" key="1">
    <citation type="submission" date="2019-07" db="EMBL/GenBank/DDBJ databases">
        <title>Whole genome shotgun sequence of Cellulomonas persica NBRC 101101.</title>
        <authorList>
            <person name="Hosoyama A."/>
            <person name="Uohara A."/>
            <person name="Ohji S."/>
            <person name="Ichikawa N."/>
        </authorList>
    </citation>
    <scope>NUCLEOTIDE SEQUENCE [LARGE SCALE GENOMIC DNA]</scope>
    <source>
        <strain evidence="15 16">NBRC 101101</strain>
    </source>
</reference>